<evidence type="ECO:0000256" key="9">
    <source>
        <dbReference type="ARBA" id="ARBA00022833"/>
    </source>
</evidence>
<evidence type="ECO:0000256" key="6">
    <source>
        <dbReference type="ARBA" id="ARBA00022723"/>
    </source>
</evidence>
<feature type="domain" description="SIAH-type" evidence="11">
    <location>
        <begin position="134"/>
        <end position="194"/>
    </location>
</feature>
<dbReference type="SUPFAM" id="SSF49599">
    <property type="entry name" value="TRAF domain-like"/>
    <property type="match status" value="1"/>
</dbReference>
<dbReference type="EC" id="2.3.2.27" evidence="4"/>
<dbReference type="GO" id="GO:0061630">
    <property type="term" value="F:ubiquitin protein ligase activity"/>
    <property type="evidence" value="ECO:0007669"/>
    <property type="project" value="UniProtKB-EC"/>
</dbReference>
<evidence type="ECO:0000256" key="2">
    <source>
        <dbReference type="ARBA" id="ARBA00004906"/>
    </source>
</evidence>
<dbReference type="Proteomes" id="UP000288805">
    <property type="component" value="Unassembled WGS sequence"/>
</dbReference>
<keyword evidence="5" id="KW-0808">Transferase</keyword>
<dbReference type="GO" id="GO:0005737">
    <property type="term" value="C:cytoplasm"/>
    <property type="evidence" value="ECO:0007669"/>
    <property type="project" value="InterPro"/>
</dbReference>
<dbReference type="Pfam" id="PF03145">
    <property type="entry name" value="Sina_TRAF"/>
    <property type="match status" value="1"/>
</dbReference>
<comment type="caution">
    <text evidence="12">The sequence shown here is derived from an EMBL/GenBank/DDBJ whole genome shotgun (WGS) entry which is preliminary data.</text>
</comment>
<dbReference type="InterPro" id="IPR008974">
    <property type="entry name" value="TRAF-like"/>
</dbReference>
<dbReference type="UniPathway" id="UPA00143"/>
<comment type="pathway">
    <text evidence="2">Protein modification; protein ubiquitination.</text>
</comment>
<dbReference type="FunFam" id="3.30.40.10:FF:000041">
    <property type="entry name" value="E3 ubiquitin-protein ligase SINAT3"/>
    <property type="match status" value="1"/>
</dbReference>
<evidence type="ECO:0000256" key="8">
    <source>
        <dbReference type="ARBA" id="ARBA00022786"/>
    </source>
</evidence>
<evidence type="ECO:0000256" key="4">
    <source>
        <dbReference type="ARBA" id="ARBA00012483"/>
    </source>
</evidence>
<evidence type="ECO:0000313" key="12">
    <source>
        <dbReference type="EMBL" id="RVW95497.1"/>
    </source>
</evidence>
<dbReference type="PANTHER" id="PTHR10315">
    <property type="entry name" value="E3 UBIQUITIN PROTEIN LIGASE SIAH"/>
    <property type="match status" value="1"/>
</dbReference>
<dbReference type="OrthoDB" id="941555at2759"/>
<keyword evidence="8" id="KW-0833">Ubl conjugation pathway</keyword>
<evidence type="ECO:0000259" key="11">
    <source>
        <dbReference type="PROSITE" id="PS51081"/>
    </source>
</evidence>
<dbReference type="GO" id="GO:0008270">
    <property type="term" value="F:zinc ion binding"/>
    <property type="evidence" value="ECO:0007669"/>
    <property type="project" value="UniProtKB-KW"/>
</dbReference>
<gene>
    <name evidence="12" type="primary">SINAT3_8</name>
    <name evidence="12" type="ORF">CK203_028772</name>
</gene>
<dbReference type="InterPro" id="IPR013010">
    <property type="entry name" value="Znf_SIAH"/>
</dbReference>
<dbReference type="EMBL" id="QGNW01000114">
    <property type="protein sequence ID" value="RVW95497.1"/>
    <property type="molecule type" value="Genomic_DNA"/>
</dbReference>
<evidence type="ECO:0000256" key="3">
    <source>
        <dbReference type="ARBA" id="ARBA00009119"/>
    </source>
</evidence>
<dbReference type="Gene3D" id="2.60.210.10">
    <property type="entry name" value="Apoptosis, Tumor Necrosis Factor Receptor Associated Protein 2, Chain A"/>
    <property type="match status" value="1"/>
</dbReference>
<proteinExistence type="inferred from homology"/>
<dbReference type="GO" id="GO:0006511">
    <property type="term" value="P:ubiquitin-dependent protein catabolic process"/>
    <property type="evidence" value="ECO:0007669"/>
    <property type="project" value="InterPro"/>
</dbReference>
<evidence type="ECO:0000256" key="1">
    <source>
        <dbReference type="ARBA" id="ARBA00000900"/>
    </source>
</evidence>
<dbReference type="Pfam" id="PF21361">
    <property type="entry name" value="Sina_ZnF"/>
    <property type="match status" value="1"/>
</dbReference>
<comment type="catalytic activity">
    <reaction evidence="1">
        <text>S-ubiquitinyl-[E2 ubiquitin-conjugating enzyme]-L-cysteine + [acceptor protein]-L-lysine = [E2 ubiquitin-conjugating enzyme]-L-cysteine + N(6)-ubiquitinyl-[acceptor protein]-L-lysine.</text>
        <dbReference type="EC" id="2.3.2.27"/>
    </reaction>
</comment>
<sequence length="330" mass="37260">MGNRVADLHSLTKFQEILKCSVCFDFMQSPIYQRNGSRTAYAYLYASSTWISWYEYDKALEFENSRCQSYNAKVKRLSIGLGTDGSRRQTFGACCHNGHTLCSSCKARVLNKCPGCRQQLGNIRCLALEKMAKSLELHCKYEEFGCPEIIPYHTKLMHEDSCNFRPYSCPWYGCPCSAVGDIPLLVSHLTDYHKAVMFNSCNFKHGFLIGDLYKNPGRRWIVIIINCFDKHFCLHAEAFLIGSTPVYMAFLSLIGNHAEAGNYSYSLQIGGNGRKLTFEGVPQSIRESERRSLESADSLIVPGGMVHSLGGETREPKLEITSRIWKTQCG</sequence>
<protein>
    <recommendedName>
        <fullName evidence="4">RING-type E3 ubiquitin transferase</fullName>
        <ecNumber evidence="4">2.3.2.27</ecNumber>
    </recommendedName>
</protein>
<dbReference type="AlphaFoldDB" id="A0A438IFP6"/>
<evidence type="ECO:0000313" key="13">
    <source>
        <dbReference type="Proteomes" id="UP000288805"/>
    </source>
</evidence>
<keyword evidence="7 10" id="KW-0863">Zinc-finger</keyword>
<dbReference type="FunFam" id="2.60.210.10:FF:000027">
    <property type="entry name" value="Pectinesterase"/>
    <property type="match status" value="1"/>
</dbReference>
<evidence type="ECO:0000256" key="7">
    <source>
        <dbReference type="ARBA" id="ARBA00022771"/>
    </source>
</evidence>
<dbReference type="PROSITE" id="PS51081">
    <property type="entry name" value="ZF_SIAH"/>
    <property type="match status" value="1"/>
</dbReference>
<dbReference type="PANTHER" id="PTHR10315:SF80">
    <property type="entry name" value="E3 UBIQUITIN-PROTEIN LIGASE SINAT3"/>
    <property type="match status" value="1"/>
</dbReference>
<dbReference type="InterPro" id="IPR013083">
    <property type="entry name" value="Znf_RING/FYVE/PHD"/>
</dbReference>
<accession>A0A438IFP6</accession>
<evidence type="ECO:0000256" key="5">
    <source>
        <dbReference type="ARBA" id="ARBA00022679"/>
    </source>
</evidence>
<evidence type="ECO:0000256" key="10">
    <source>
        <dbReference type="PROSITE-ProRule" id="PRU00455"/>
    </source>
</evidence>
<dbReference type="GO" id="GO:0016567">
    <property type="term" value="P:protein ubiquitination"/>
    <property type="evidence" value="ECO:0007669"/>
    <property type="project" value="UniProtKB-UniPathway"/>
</dbReference>
<reference evidence="12 13" key="1">
    <citation type="journal article" date="2018" name="PLoS Genet.">
        <title>Population sequencing reveals clonal diversity and ancestral inbreeding in the grapevine cultivar Chardonnay.</title>
        <authorList>
            <person name="Roach M.J."/>
            <person name="Johnson D.L."/>
            <person name="Bohlmann J."/>
            <person name="van Vuuren H.J."/>
            <person name="Jones S.J."/>
            <person name="Pretorius I.S."/>
            <person name="Schmidt S.A."/>
            <person name="Borneman A.R."/>
        </authorList>
    </citation>
    <scope>NUCLEOTIDE SEQUENCE [LARGE SCALE GENOMIC DNA]</scope>
    <source>
        <strain evidence="13">cv. Chardonnay</strain>
        <tissue evidence="12">Leaf</tissue>
    </source>
</reference>
<keyword evidence="6" id="KW-0479">Metal-binding</keyword>
<dbReference type="InterPro" id="IPR052088">
    <property type="entry name" value="E3_ubiquitin-ligase_SINA"/>
</dbReference>
<name>A0A438IFP6_VITVI</name>
<comment type="similarity">
    <text evidence="3">Belongs to the SINA (Seven in absentia) family.</text>
</comment>
<dbReference type="Gene3D" id="3.30.40.10">
    <property type="entry name" value="Zinc/RING finger domain, C3HC4 (zinc finger)"/>
    <property type="match status" value="1"/>
</dbReference>
<organism evidence="12 13">
    <name type="scientific">Vitis vinifera</name>
    <name type="common">Grape</name>
    <dbReference type="NCBI Taxonomy" id="29760"/>
    <lineage>
        <taxon>Eukaryota</taxon>
        <taxon>Viridiplantae</taxon>
        <taxon>Streptophyta</taxon>
        <taxon>Embryophyta</taxon>
        <taxon>Tracheophyta</taxon>
        <taxon>Spermatophyta</taxon>
        <taxon>Magnoliopsida</taxon>
        <taxon>eudicotyledons</taxon>
        <taxon>Gunneridae</taxon>
        <taxon>Pentapetalae</taxon>
        <taxon>rosids</taxon>
        <taxon>Vitales</taxon>
        <taxon>Vitaceae</taxon>
        <taxon>Viteae</taxon>
        <taxon>Vitis</taxon>
    </lineage>
</organism>
<keyword evidence="9" id="KW-0862">Zinc</keyword>
<dbReference type="InterPro" id="IPR018121">
    <property type="entry name" value="7-in-absentia-prot_TRAF-dom"/>
</dbReference>